<dbReference type="Proteomes" id="UP000054770">
    <property type="component" value="Unassembled WGS sequence"/>
</dbReference>
<gene>
    <name evidence="1" type="ORF">AWB68_06620</name>
</gene>
<dbReference type="RefSeq" id="WP_125483123.1">
    <property type="nucleotide sequence ID" value="NZ_FCON02000124.1"/>
</dbReference>
<organism evidence="1 2">
    <name type="scientific">Caballeronia choica</name>
    <dbReference type="NCBI Taxonomy" id="326476"/>
    <lineage>
        <taxon>Bacteria</taxon>
        <taxon>Pseudomonadati</taxon>
        <taxon>Pseudomonadota</taxon>
        <taxon>Betaproteobacteria</taxon>
        <taxon>Burkholderiales</taxon>
        <taxon>Burkholderiaceae</taxon>
        <taxon>Caballeronia</taxon>
    </lineage>
</organism>
<evidence type="ECO:0008006" key="3">
    <source>
        <dbReference type="Google" id="ProtNLM"/>
    </source>
</evidence>
<dbReference type="AlphaFoldDB" id="A0A158KNW7"/>
<reference evidence="1" key="1">
    <citation type="submission" date="2016-01" db="EMBL/GenBank/DDBJ databases">
        <authorList>
            <person name="Peeters C."/>
        </authorList>
    </citation>
    <scope>NUCLEOTIDE SEQUENCE [LARGE SCALE GENOMIC DNA]</scope>
    <source>
        <strain evidence="1">LMG 22940</strain>
    </source>
</reference>
<sequence length="270" mass="29165">MKSTSPVTVVAYERTGLDLTVAYLPDRAFAVPEGLAEQFPKALAEWEAHLPFDCVRVQPSRISVRKNVVEAEGGPIRYSELRALKQCLKNLRGDSPAAFARLPVEFFSSIGLVVLVVSGDGLMLTALRGDKVAVHANEWTIGLGEGLEAKDFQARTLEPAVLRALSEELHIVETDVSAAAVKVLGLMRNQETLDMTVVAVADMRNAGPAFAATEILRRAAAADDAWEHAQLVFIPTDRESLDRTVTNGGSAKVPGMYVVFDMLVGYLSAS</sequence>
<accession>A0A158KNW7</accession>
<comment type="caution">
    <text evidence="1">The sequence shown here is derived from an EMBL/GenBank/DDBJ whole genome shotgun (WGS) entry which is preliminary data.</text>
</comment>
<name>A0A158KNW7_9BURK</name>
<keyword evidence="2" id="KW-1185">Reference proteome</keyword>
<dbReference type="EMBL" id="FCON02000124">
    <property type="protein sequence ID" value="SAL82695.1"/>
    <property type="molecule type" value="Genomic_DNA"/>
</dbReference>
<proteinExistence type="predicted"/>
<evidence type="ECO:0000313" key="2">
    <source>
        <dbReference type="Proteomes" id="UP000054770"/>
    </source>
</evidence>
<dbReference type="OrthoDB" id="9128698at2"/>
<evidence type="ECO:0000313" key="1">
    <source>
        <dbReference type="EMBL" id="SAL82695.1"/>
    </source>
</evidence>
<protein>
    <recommendedName>
        <fullName evidence="3">Nudix hydrolase domain-containing protein</fullName>
    </recommendedName>
</protein>